<proteinExistence type="predicted"/>
<name>J3LS69_ORYBR</name>
<dbReference type="HOGENOM" id="CLU_2609865_0_0_1"/>
<feature type="compositionally biased region" description="Polar residues" evidence="1">
    <location>
        <begin position="70"/>
        <end position="79"/>
    </location>
</feature>
<feature type="compositionally biased region" description="Basic and acidic residues" evidence="1">
    <location>
        <begin position="18"/>
        <end position="27"/>
    </location>
</feature>
<sequence>MLGHVRRVHHRQQHAARHVLDERRFITDDGGGAADQPPGLSAVPRVGRRARRRVDTVREEDDGDAPRLQAASSISVELN</sequence>
<evidence type="ECO:0000313" key="3">
    <source>
        <dbReference type="Proteomes" id="UP000006038"/>
    </source>
</evidence>
<feature type="region of interest" description="Disordered" evidence="1">
    <location>
        <begin position="1"/>
        <end position="79"/>
    </location>
</feature>
<dbReference type="EnsemblPlants" id="OB03G38950.1">
    <property type="protein sequence ID" value="OB03G38950.1"/>
    <property type="gene ID" value="OB03G38950"/>
</dbReference>
<accession>J3LS69</accession>
<dbReference type="AlphaFoldDB" id="J3LS69"/>
<evidence type="ECO:0000313" key="2">
    <source>
        <dbReference type="EnsemblPlants" id="OB03G38950.1"/>
    </source>
</evidence>
<feature type="compositionally biased region" description="Basic residues" evidence="1">
    <location>
        <begin position="1"/>
        <end position="17"/>
    </location>
</feature>
<evidence type="ECO:0000256" key="1">
    <source>
        <dbReference type="SAM" id="MobiDB-lite"/>
    </source>
</evidence>
<reference evidence="2" key="1">
    <citation type="journal article" date="2013" name="Nat. Commun.">
        <title>Whole-genome sequencing of Oryza brachyantha reveals mechanisms underlying Oryza genome evolution.</title>
        <authorList>
            <person name="Chen J."/>
            <person name="Huang Q."/>
            <person name="Gao D."/>
            <person name="Wang J."/>
            <person name="Lang Y."/>
            <person name="Liu T."/>
            <person name="Li B."/>
            <person name="Bai Z."/>
            <person name="Luis Goicoechea J."/>
            <person name="Liang C."/>
            <person name="Chen C."/>
            <person name="Zhang W."/>
            <person name="Sun S."/>
            <person name="Liao Y."/>
            <person name="Zhang X."/>
            <person name="Yang L."/>
            <person name="Song C."/>
            <person name="Wang M."/>
            <person name="Shi J."/>
            <person name="Liu G."/>
            <person name="Liu J."/>
            <person name="Zhou H."/>
            <person name="Zhou W."/>
            <person name="Yu Q."/>
            <person name="An N."/>
            <person name="Chen Y."/>
            <person name="Cai Q."/>
            <person name="Wang B."/>
            <person name="Liu B."/>
            <person name="Min J."/>
            <person name="Huang Y."/>
            <person name="Wu H."/>
            <person name="Li Z."/>
            <person name="Zhang Y."/>
            <person name="Yin Y."/>
            <person name="Song W."/>
            <person name="Jiang J."/>
            <person name="Jackson S.A."/>
            <person name="Wing R.A."/>
            <person name="Wang J."/>
            <person name="Chen M."/>
        </authorList>
    </citation>
    <scope>NUCLEOTIDE SEQUENCE [LARGE SCALE GENOMIC DNA]</scope>
    <source>
        <strain evidence="2">cv. IRGC 101232</strain>
    </source>
</reference>
<reference evidence="2" key="2">
    <citation type="submission" date="2013-04" db="UniProtKB">
        <authorList>
            <consortium name="EnsemblPlants"/>
        </authorList>
    </citation>
    <scope>IDENTIFICATION</scope>
</reference>
<dbReference type="Gramene" id="OB03G38950.1">
    <property type="protein sequence ID" value="OB03G38950.1"/>
    <property type="gene ID" value="OB03G38950"/>
</dbReference>
<dbReference type="Proteomes" id="UP000006038">
    <property type="component" value="Chromosome 3"/>
</dbReference>
<protein>
    <submittedName>
        <fullName evidence="2">Uncharacterized protein</fullName>
    </submittedName>
</protein>
<organism evidence="2">
    <name type="scientific">Oryza brachyantha</name>
    <name type="common">malo sina</name>
    <dbReference type="NCBI Taxonomy" id="4533"/>
    <lineage>
        <taxon>Eukaryota</taxon>
        <taxon>Viridiplantae</taxon>
        <taxon>Streptophyta</taxon>
        <taxon>Embryophyta</taxon>
        <taxon>Tracheophyta</taxon>
        <taxon>Spermatophyta</taxon>
        <taxon>Magnoliopsida</taxon>
        <taxon>Liliopsida</taxon>
        <taxon>Poales</taxon>
        <taxon>Poaceae</taxon>
        <taxon>BOP clade</taxon>
        <taxon>Oryzoideae</taxon>
        <taxon>Oryzeae</taxon>
        <taxon>Oryzinae</taxon>
        <taxon>Oryza</taxon>
    </lineage>
</organism>
<keyword evidence="3" id="KW-1185">Reference proteome</keyword>